<evidence type="ECO:0000313" key="5">
    <source>
        <dbReference type="Proteomes" id="UP000504637"/>
    </source>
</evidence>
<dbReference type="PANTHER" id="PTHR40633:SF1">
    <property type="entry name" value="GPI ANCHORED SERINE-THREONINE RICH PROTEIN (AFU_ORTHOLOGUE AFUA_1G03630)"/>
    <property type="match status" value="1"/>
</dbReference>
<evidence type="ECO:0000256" key="3">
    <source>
        <dbReference type="SAM" id="SignalP"/>
    </source>
</evidence>
<feature type="domain" description="Yeast cell wall synthesis Kre9/Knh1-like N-terminal" evidence="4">
    <location>
        <begin position="31"/>
        <end position="109"/>
    </location>
</feature>
<proteinExistence type="predicted"/>
<evidence type="ECO:0000256" key="1">
    <source>
        <dbReference type="ARBA" id="ARBA00022729"/>
    </source>
</evidence>
<dbReference type="Pfam" id="PF10342">
    <property type="entry name" value="Kre9_KNH"/>
    <property type="match status" value="1"/>
</dbReference>
<dbReference type="AlphaFoldDB" id="A0A6J3M778"/>
<dbReference type="OrthoDB" id="5589325at2759"/>
<feature type="compositionally biased region" description="Low complexity" evidence="2">
    <location>
        <begin position="185"/>
        <end position="196"/>
    </location>
</feature>
<dbReference type="InterPro" id="IPR018466">
    <property type="entry name" value="Kre9/Knh1-like_N"/>
</dbReference>
<organism evidence="6">
    <name type="scientific">Dissoconium aciculare CBS 342.82</name>
    <dbReference type="NCBI Taxonomy" id="1314786"/>
    <lineage>
        <taxon>Eukaryota</taxon>
        <taxon>Fungi</taxon>
        <taxon>Dikarya</taxon>
        <taxon>Ascomycota</taxon>
        <taxon>Pezizomycotina</taxon>
        <taxon>Dothideomycetes</taxon>
        <taxon>Dothideomycetidae</taxon>
        <taxon>Mycosphaerellales</taxon>
        <taxon>Dissoconiaceae</taxon>
        <taxon>Dissoconium</taxon>
    </lineage>
</organism>
<dbReference type="RefSeq" id="XP_033460779.1">
    <property type="nucleotide sequence ID" value="XM_033608433.1"/>
</dbReference>
<name>A0A6J3M778_9PEZI</name>
<reference evidence="6" key="1">
    <citation type="submission" date="2020-01" db="EMBL/GenBank/DDBJ databases">
        <authorList>
            <consortium name="DOE Joint Genome Institute"/>
            <person name="Haridas S."/>
            <person name="Albert R."/>
            <person name="Binder M."/>
            <person name="Bloem J."/>
            <person name="Labutti K."/>
            <person name="Salamov A."/>
            <person name="Andreopoulos B."/>
            <person name="Baker S.E."/>
            <person name="Barry K."/>
            <person name="Bills G."/>
            <person name="Bluhm B.H."/>
            <person name="Cannon C."/>
            <person name="Castanera R."/>
            <person name="Culley D.E."/>
            <person name="Daum C."/>
            <person name="Ezra D."/>
            <person name="Gonzalez J.B."/>
            <person name="Henrissat B."/>
            <person name="Kuo A."/>
            <person name="Liang C."/>
            <person name="Lipzen A."/>
            <person name="Lutzoni F."/>
            <person name="Magnuson J."/>
            <person name="Mondo S."/>
            <person name="Nolan M."/>
            <person name="Ohm R."/>
            <person name="Pangilinan J."/>
            <person name="Park H.-J."/>
            <person name="Ramirez L."/>
            <person name="Alfaro M."/>
            <person name="Sun H."/>
            <person name="Tritt A."/>
            <person name="Yoshinaga Y."/>
            <person name="Zwiers L.-H."/>
            <person name="Turgeon B.G."/>
            <person name="Goodwin S.B."/>
            <person name="Spatafora J.W."/>
            <person name="Crous P.W."/>
            <person name="Grigoriev I.V."/>
        </authorList>
    </citation>
    <scope>NUCLEOTIDE SEQUENCE</scope>
    <source>
        <strain evidence="6">CBS 342.82</strain>
    </source>
</reference>
<feature type="compositionally biased region" description="Polar residues" evidence="2">
    <location>
        <begin position="174"/>
        <end position="184"/>
    </location>
</feature>
<sequence length="236" mass="23421">MFAKAILVGAFAAIAAAQSTVLTFTNVANPITDGQPTALLWATNDTVSPVTILLRKGLATNLETVEVITTTGRGNQYIWTPCSSLENGNDYALQILQAGQLNYFGPFTIQGATGSGSCSGLVSTATATSSANSTSSTLTPVVGGSNSTSAVNGTSQSNSTATTSSPLITPTPAAHNNGTLRDNSTTTATRPTTSNTGAAFPTSSTSTAPNAGPTAAIVGGGSIAVLLGAVAAMVMV</sequence>
<accession>A0A6J3M778</accession>
<gene>
    <name evidence="6" type="ORF">K489DRAFT_431103</name>
</gene>
<keyword evidence="5" id="KW-1185">Reference proteome</keyword>
<feature type="region of interest" description="Disordered" evidence="2">
    <location>
        <begin position="129"/>
        <end position="209"/>
    </location>
</feature>
<keyword evidence="1 3" id="KW-0732">Signal</keyword>
<evidence type="ECO:0000313" key="6">
    <source>
        <dbReference type="RefSeq" id="XP_033460779.1"/>
    </source>
</evidence>
<feature type="compositionally biased region" description="Polar residues" evidence="2">
    <location>
        <begin position="144"/>
        <end position="153"/>
    </location>
</feature>
<feature type="signal peptide" evidence="3">
    <location>
        <begin position="1"/>
        <end position="17"/>
    </location>
</feature>
<protein>
    <recommendedName>
        <fullName evidence="4">Yeast cell wall synthesis Kre9/Knh1-like N-terminal domain-containing protein</fullName>
    </recommendedName>
</protein>
<reference evidence="6" key="3">
    <citation type="submission" date="2025-08" db="UniProtKB">
        <authorList>
            <consortium name="RefSeq"/>
        </authorList>
    </citation>
    <scope>IDENTIFICATION</scope>
    <source>
        <strain evidence="6">CBS 342.82</strain>
    </source>
</reference>
<dbReference type="PANTHER" id="PTHR40633">
    <property type="entry name" value="MATRIX PROTEIN, PUTATIVE (AFU_ORTHOLOGUE AFUA_8G05410)-RELATED"/>
    <property type="match status" value="1"/>
</dbReference>
<feature type="compositionally biased region" description="Low complexity" evidence="2">
    <location>
        <begin position="154"/>
        <end position="165"/>
    </location>
</feature>
<reference evidence="6" key="2">
    <citation type="submission" date="2020-04" db="EMBL/GenBank/DDBJ databases">
        <authorList>
            <consortium name="NCBI Genome Project"/>
        </authorList>
    </citation>
    <scope>NUCLEOTIDE SEQUENCE</scope>
    <source>
        <strain evidence="6">CBS 342.82</strain>
    </source>
</reference>
<evidence type="ECO:0000256" key="2">
    <source>
        <dbReference type="SAM" id="MobiDB-lite"/>
    </source>
</evidence>
<evidence type="ECO:0000259" key="4">
    <source>
        <dbReference type="Pfam" id="PF10342"/>
    </source>
</evidence>
<dbReference type="GeneID" id="54366233"/>
<dbReference type="Proteomes" id="UP000504637">
    <property type="component" value="Unplaced"/>
</dbReference>
<dbReference type="InterPro" id="IPR052982">
    <property type="entry name" value="SRP1/TIP1-like"/>
</dbReference>
<feature type="compositionally biased region" description="Low complexity" evidence="2">
    <location>
        <begin position="129"/>
        <end position="139"/>
    </location>
</feature>
<feature type="chain" id="PRO_5027119197" description="Yeast cell wall synthesis Kre9/Knh1-like N-terminal domain-containing protein" evidence="3">
    <location>
        <begin position="18"/>
        <end position="236"/>
    </location>
</feature>